<dbReference type="InterPro" id="IPR016181">
    <property type="entry name" value="Acyl_CoA_acyltransferase"/>
</dbReference>
<proteinExistence type="predicted"/>
<name>A0AAE9SAQ6_9GAMM</name>
<dbReference type="PANTHER" id="PTHR43877">
    <property type="entry name" value="AMINOALKYLPHOSPHONATE N-ACETYLTRANSFERASE-RELATED-RELATED"/>
    <property type="match status" value="1"/>
</dbReference>
<dbReference type="Gene3D" id="3.40.630.30">
    <property type="match status" value="1"/>
</dbReference>
<evidence type="ECO:0000313" key="4">
    <source>
        <dbReference type="EMBL" id="USV55955.1"/>
    </source>
</evidence>
<dbReference type="Proteomes" id="UP001056890">
    <property type="component" value="Chromosome"/>
</dbReference>
<dbReference type="InterPro" id="IPR050832">
    <property type="entry name" value="Bact_Acetyltransf"/>
</dbReference>
<evidence type="ECO:0000313" key="5">
    <source>
        <dbReference type="Proteomes" id="UP001056890"/>
    </source>
</evidence>
<sequence length="164" mass="18127">MIKIRTTLADDWPAIMRIQSDCYHQLEPEPLEVMSNKAELAPACCWVAEHGGEVLGYLLCHPWRAHQPPPLSVSLSSLAGDEEFYLHDLAVSPRARGRGIGQRLLETALEFACDQGYEHAGLVAVQDAPAFWRKQGFLPAATRKSLAEYGEGAVYMRLPLAEPA</sequence>
<reference evidence="4" key="1">
    <citation type="submission" date="2022-06" db="EMBL/GenBank/DDBJ databases">
        <title>Complete Genome of Aeromonas sp. Strain SOD01 Isolated from an Urban Freshwater Stream.</title>
        <authorList>
            <person name="Williams L.E."/>
            <person name="Brysgel T."/>
            <person name="Capestro E.M."/>
            <person name="Foltz G.V."/>
            <person name="Gardner A.E."/>
            <person name="Ingrassia J."/>
            <person name="Peterson E."/>
            <person name="Arruda J."/>
            <person name="Flaherty I."/>
            <person name="Hunt M."/>
            <person name="Pappas G."/>
            <person name="Ramsaran S."/>
            <person name="Rocha M."/>
        </authorList>
    </citation>
    <scope>NUCLEOTIDE SEQUENCE</scope>
    <source>
        <strain evidence="4">SOD01</strain>
    </source>
</reference>
<dbReference type="Pfam" id="PF00583">
    <property type="entry name" value="Acetyltransf_1"/>
    <property type="match status" value="1"/>
</dbReference>
<evidence type="ECO:0000256" key="1">
    <source>
        <dbReference type="ARBA" id="ARBA00022679"/>
    </source>
</evidence>
<keyword evidence="1" id="KW-0808">Transferase</keyword>
<dbReference type="SUPFAM" id="SSF55729">
    <property type="entry name" value="Acyl-CoA N-acyltransferases (Nat)"/>
    <property type="match status" value="1"/>
</dbReference>
<dbReference type="RefSeq" id="WP_252994439.1">
    <property type="nucleotide sequence ID" value="NZ_CP099717.1"/>
</dbReference>
<dbReference type="CDD" id="cd04301">
    <property type="entry name" value="NAT_SF"/>
    <property type="match status" value="1"/>
</dbReference>
<accession>A0AAE9SAQ6</accession>
<dbReference type="GO" id="GO:0016747">
    <property type="term" value="F:acyltransferase activity, transferring groups other than amino-acyl groups"/>
    <property type="evidence" value="ECO:0007669"/>
    <property type="project" value="InterPro"/>
</dbReference>
<dbReference type="PROSITE" id="PS51186">
    <property type="entry name" value="GNAT"/>
    <property type="match status" value="1"/>
</dbReference>
<dbReference type="InterPro" id="IPR000182">
    <property type="entry name" value="GNAT_dom"/>
</dbReference>
<evidence type="ECO:0000256" key="2">
    <source>
        <dbReference type="ARBA" id="ARBA00023315"/>
    </source>
</evidence>
<dbReference type="EMBL" id="CP099717">
    <property type="protein sequence ID" value="USV55955.1"/>
    <property type="molecule type" value="Genomic_DNA"/>
</dbReference>
<gene>
    <name evidence="4" type="ORF">NHF51_11295</name>
</gene>
<protein>
    <submittedName>
        <fullName evidence="4">GNAT family N-acetyltransferase</fullName>
    </submittedName>
</protein>
<organism evidence="4 5">
    <name type="scientific">Aeromonas encheleia</name>
    <dbReference type="NCBI Taxonomy" id="73010"/>
    <lineage>
        <taxon>Bacteria</taxon>
        <taxon>Pseudomonadati</taxon>
        <taxon>Pseudomonadota</taxon>
        <taxon>Gammaproteobacteria</taxon>
        <taxon>Aeromonadales</taxon>
        <taxon>Aeromonadaceae</taxon>
        <taxon>Aeromonas</taxon>
    </lineage>
</organism>
<keyword evidence="5" id="KW-1185">Reference proteome</keyword>
<evidence type="ECO:0000259" key="3">
    <source>
        <dbReference type="PROSITE" id="PS51186"/>
    </source>
</evidence>
<feature type="domain" description="N-acetyltransferase" evidence="3">
    <location>
        <begin position="2"/>
        <end position="161"/>
    </location>
</feature>
<keyword evidence="2" id="KW-0012">Acyltransferase</keyword>
<dbReference type="AlphaFoldDB" id="A0AAE9SAQ6"/>